<sequence>MSRSGDDPNEETDARFDQWPVDAPDDDRNVSVESRWIGMAGGGAGGTGYVFDPDDEVVYEGELDEDAERVTLLRRSETQPEGDESLGEWMRRVGGDDEWSSLSAYGRGELDDRPVESTFQEKNTTPDQDYAFFGSYTFPGDDGREHTVEREFVVDDADVARPTVTVEERRLVDAGDGEADVLDSRTESFPVGPDHDERSLETVCREWHESHPP</sequence>
<dbReference type="STRING" id="1324957.K933_16907"/>
<dbReference type="OrthoDB" id="204608at2157"/>
<evidence type="ECO:0000313" key="3">
    <source>
        <dbReference type="Proteomes" id="UP000017840"/>
    </source>
</evidence>
<feature type="region of interest" description="Disordered" evidence="1">
    <location>
        <begin position="175"/>
        <end position="199"/>
    </location>
</feature>
<dbReference type="RefSeq" id="WP_023395948.1">
    <property type="nucleotide sequence ID" value="NZ_ASGZ01000068.1"/>
</dbReference>
<accession>V4H8E3</accession>
<organism evidence="2 3">
    <name type="scientific">Candidatus Halobonum tyrrellensis G22</name>
    <dbReference type="NCBI Taxonomy" id="1324957"/>
    <lineage>
        <taxon>Archaea</taxon>
        <taxon>Methanobacteriati</taxon>
        <taxon>Methanobacteriota</taxon>
        <taxon>Stenosarchaea group</taxon>
        <taxon>Halobacteria</taxon>
        <taxon>Halobacteriales</taxon>
        <taxon>Haloferacaceae</taxon>
        <taxon>Candidatus Halobonum</taxon>
    </lineage>
</organism>
<dbReference type="Proteomes" id="UP000017840">
    <property type="component" value="Unassembled WGS sequence"/>
</dbReference>
<dbReference type="eggNOG" id="ENOG502N629">
    <property type="taxonomic scope" value="Archaea"/>
</dbReference>
<evidence type="ECO:0000313" key="2">
    <source>
        <dbReference type="EMBL" id="ESP86960.1"/>
    </source>
</evidence>
<gene>
    <name evidence="2" type="ORF">K933_16907</name>
</gene>
<comment type="caution">
    <text evidence="2">The sequence shown here is derived from an EMBL/GenBank/DDBJ whole genome shotgun (WGS) entry which is preliminary data.</text>
</comment>
<name>V4H8E3_9EURY</name>
<reference evidence="2 3" key="1">
    <citation type="journal article" date="2013" name="Genome Announc.">
        <title>Draft Genome Sequence of 'Candidatus Halobonum tyrrellensis' Strain G22, Isolated from the Hypersaline Waters of Lake Tyrrell, Australia.</title>
        <authorList>
            <person name="Ugalde J.A."/>
            <person name="Narasingarao P."/>
            <person name="Kuo S."/>
            <person name="Podell S."/>
            <person name="Allen E.E."/>
        </authorList>
    </citation>
    <scope>NUCLEOTIDE SEQUENCE [LARGE SCALE GENOMIC DNA]</scope>
    <source>
        <strain evidence="2 3">G22</strain>
    </source>
</reference>
<dbReference type="EMBL" id="ASGZ01000068">
    <property type="protein sequence ID" value="ESP86960.1"/>
    <property type="molecule type" value="Genomic_DNA"/>
</dbReference>
<evidence type="ECO:0000256" key="1">
    <source>
        <dbReference type="SAM" id="MobiDB-lite"/>
    </source>
</evidence>
<feature type="region of interest" description="Disordered" evidence="1">
    <location>
        <begin position="1"/>
        <end position="30"/>
    </location>
</feature>
<feature type="compositionally biased region" description="Basic and acidic residues" evidence="1">
    <location>
        <begin position="1"/>
        <end position="16"/>
    </location>
</feature>
<keyword evidence="3" id="KW-1185">Reference proteome</keyword>
<protein>
    <submittedName>
        <fullName evidence="2">Uncharacterized protein</fullName>
    </submittedName>
</protein>
<proteinExistence type="predicted"/>
<dbReference type="AlphaFoldDB" id="V4H8E3"/>